<comment type="caution">
    <text evidence="1">The sequence shown here is derived from an EMBL/GenBank/DDBJ whole genome shotgun (WGS) entry which is preliminary data.</text>
</comment>
<organism evidence="1 2">
    <name type="scientific">Hymenobacter qilianensis</name>
    <dbReference type="NCBI Taxonomy" id="1385715"/>
    <lineage>
        <taxon>Bacteria</taxon>
        <taxon>Pseudomonadati</taxon>
        <taxon>Bacteroidota</taxon>
        <taxon>Cytophagia</taxon>
        <taxon>Cytophagales</taxon>
        <taxon>Hymenobacteraceae</taxon>
        <taxon>Hymenobacter</taxon>
    </lineage>
</organism>
<keyword evidence="2" id="KW-1185">Reference proteome</keyword>
<name>A0ACB5PSD9_9BACT</name>
<accession>A0ACB5PSD9</accession>
<evidence type="ECO:0000313" key="1">
    <source>
        <dbReference type="EMBL" id="GGF67232.1"/>
    </source>
</evidence>
<dbReference type="Proteomes" id="UP000605392">
    <property type="component" value="Unassembled WGS sequence"/>
</dbReference>
<gene>
    <name evidence="1" type="ORF">GCM10011375_22800</name>
</gene>
<reference evidence="1 2" key="1">
    <citation type="journal article" date="2019" name="Int. J. Syst. Evol. Microbiol.">
        <title>The Global Catalogue of Microorganisms (GCM) 10K type strain sequencing project: providing services to taxonomists for standard genome sequencing and annotation.</title>
        <authorList>
            <consortium name="The Broad Institute Genomics Platform"/>
            <consortium name="The Broad Institute Genome Sequencing Center for Infectious Disease"/>
            <person name="Wu L."/>
            <person name="Ma J."/>
        </authorList>
    </citation>
    <scope>NUCLEOTIDE SEQUENCE [LARGE SCALE GENOMIC DNA]</scope>
    <source>
        <strain evidence="1 2">CGMCC 1.12720</strain>
    </source>
</reference>
<proteinExistence type="predicted"/>
<protein>
    <submittedName>
        <fullName evidence="1">Uncharacterized protein</fullName>
    </submittedName>
</protein>
<dbReference type="EMBL" id="BMFN01000002">
    <property type="protein sequence ID" value="GGF67232.1"/>
    <property type="molecule type" value="Genomic_DNA"/>
</dbReference>
<sequence>MVDNLFMPNSLLFRRWWAVVPLLTILGLVTVLAAGWWWPRTAPSYPITAATARFSISANLANRMRGVSWVGSDSITDIELAPLTRHNVTWIAQTPFGWQRGATSPTIGMNTGRGRVYWGESDAGLIQTAQLARKRGQYILLKPHLWVRGDGTWPGDIRMTSEADWKAWFQSYTTFILHYAELAEHQKLDGLCIGTELEQTTTAAHEAEWRTLIKQIRQVYHGPLTYAANWSGEYEHIRFWDALDYIGIQAYFPLTKNSKPTKAELLAGWQPHLKAIERVQKRFSKPVVFTEMGYKCTPDAAVEPWVWPDRTAAFLQLDEGTQAACYAAMFETFWPKRWFGGLFVWKWYPKLAADGPARRHADFTPQHKQAAQVMAQWFGK</sequence>
<evidence type="ECO:0000313" key="2">
    <source>
        <dbReference type="Proteomes" id="UP000605392"/>
    </source>
</evidence>